<dbReference type="HAMAP" id="MF_01925">
    <property type="entry name" value="P5C_reductase"/>
    <property type="match status" value="1"/>
</dbReference>
<dbReference type="InterPro" id="IPR028939">
    <property type="entry name" value="P5C_Rdtase_cat_N"/>
</dbReference>
<dbReference type="GeneID" id="11139480"/>
<evidence type="ECO:0000313" key="9">
    <source>
        <dbReference type="Proteomes" id="UP000001037"/>
    </source>
</evidence>
<keyword evidence="4" id="KW-0963">Cytoplasm</keyword>
<dbReference type="STRING" id="694429.Pyrfu_1004"/>
<evidence type="ECO:0000256" key="2">
    <source>
        <dbReference type="ARBA" id="ARBA00022857"/>
    </source>
</evidence>
<proteinExistence type="inferred from homology"/>
<feature type="binding site" evidence="5">
    <location>
        <begin position="9"/>
        <end position="14"/>
    </location>
    <ligand>
        <name>NADP(+)</name>
        <dbReference type="ChEBI" id="CHEBI:58349"/>
    </ligand>
</feature>
<dbReference type="InterPro" id="IPR008927">
    <property type="entry name" value="6-PGluconate_DH-like_C_sf"/>
</dbReference>
<dbReference type="UniPathway" id="UPA00098">
    <property type="reaction ID" value="UER00361"/>
</dbReference>
<dbReference type="KEGG" id="pfm:Pyrfu_1004"/>
<dbReference type="EC" id="1.5.1.2" evidence="4"/>
<dbReference type="FunCoup" id="G0EEQ0">
    <property type="interactions" value="141"/>
</dbReference>
<dbReference type="InParanoid" id="G0EEQ0"/>
<evidence type="ECO:0000259" key="7">
    <source>
        <dbReference type="Pfam" id="PF14748"/>
    </source>
</evidence>
<dbReference type="AlphaFoldDB" id="G0EEQ0"/>
<keyword evidence="2 4" id="KW-0521">NADP</keyword>
<comment type="catalytic activity">
    <reaction evidence="4">
        <text>L-proline + NAD(+) = (S)-1-pyrroline-5-carboxylate + NADH + 2 H(+)</text>
        <dbReference type="Rhea" id="RHEA:14105"/>
        <dbReference type="ChEBI" id="CHEBI:15378"/>
        <dbReference type="ChEBI" id="CHEBI:17388"/>
        <dbReference type="ChEBI" id="CHEBI:57540"/>
        <dbReference type="ChEBI" id="CHEBI:57945"/>
        <dbReference type="ChEBI" id="CHEBI:60039"/>
        <dbReference type="EC" id="1.5.1.2"/>
    </reaction>
</comment>
<dbReference type="InterPro" id="IPR036291">
    <property type="entry name" value="NAD(P)-bd_dom_sf"/>
</dbReference>
<dbReference type="GO" id="GO:0004735">
    <property type="term" value="F:pyrroline-5-carboxylate reductase activity"/>
    <property type="evidence" value="ECO:0007669"/>
    <property type="project" value="UniProtKB-UniRule"/>
</dbReference>
<feature type="binding site" evidence="5">
    <location>
        <begin position="66"/>
        <end position="69"/>
    </location>
    <ligand>
        <name>NADP(+)</name>
        <dbReference type="ChEBI" id="CHEBI:58349"/>
    </ligand>
</feature>
<dbReference type="Gene3D" id="1.10.3730.10">
    <property type="entry name" value="ProC C-terminal domain-like"/>
    <property type="match status" value="1"/>
</dbReference>
<keyword evidence="3 4" id="KW-0560">Oxidoreductase</keyword>
<dbReference type="SUPFAM" id="SSF48179">
    <property type="entry name" value="6-phosphogluconate dehydrogenase C-terminal domain-like"/>
    <property type="match status" value="1"/>
</dbReference>
<dbReference type="Pfam" id="PF03807">
    <property type="entry name" value="F420_oxidored"/>
    <property type="match status" value="1"/>
</dbReference>
<comment type="subcellular location">
    <subcellularLocation>
        <location evidence="4">Cytoplasm</location>
    </subcellularLocation>
</comment>
<dbReference type="Gene3D" id="3.40.50.720">
    <property type="entry name" value="NAD(P)-binding Rossmann-like Domain"/>
    <property type="match status" value="1"/>
</dbReference>
<dbReference type="EMBL" id="CP002838">
    <property type="protein sequence ID" value="AEM38872.1"/>
    <property type="molecule type" value="Genomic_DNA"/>
</dbReference>
<dbReference type="InterPro" id="IPR000304">
    <property type="entry name" value="Pyrroline-COOH_reductase"/>
</dbReference>
<dbReference type="PANTHER" id="PTHR11645:SF0">
    <property type="entry name" value="PYRROLINE-5-CARBOXYLATE REDUCTASE 3"/>
    <property type="match status" value="1"/>
</dbReference>
<reference evidence="8 9" key="1">
    <citation type="journal article" date="2011" name="Stand. Genomic Sci.">
        <title>Complete genome sequence of the hyperthermophilic chemolithoautotroph Pyrolobus fumarii type strain (1A).</title>
        <authorList>
            <person name="Anderson I."/>
            <person name="Goker M."/>
            <person name="Nolan M."/>
            <person name="Lucas S."/>
            <person name="Hammon N."/>
            <person name="Deshpande S."/>
            <person name="Cheng J.F."/>
            <person name="Tapia R."/>
            <person name="Han C."/>
            <person name="Goodwin L."/>
            <person name="Pitluck S."/>
            <person name="Huntemann M."/>
            <person name="Liolios K."/>
            <person name="Ivanova N."/>
            <person name="Pagani I."/>
            <person name="Mavromatis K."/>
            <person name="Ovchinikova G."/>
            <person name="Pati A."/>
            <person name="Chen A."/>
            <person name="Palaniappan K."/>
            <person name="Land M."/>
            <person name="Hauser L."/>
            <person name="Brambilla E.M."/>
            <person name="Huber H."/>
            <person name="Yasawong M."/>
            <person name="Rohde M."/>
            <person name="Spring S."/>
            <person name="Abt B."/>
            <person name="Sikorski J."/>
            <person name="Wirth R."/>
            <person name="Detter J.C."/>
            <person name="Woyke T."/>
            <person name="Bristow J."/>
            <person name="Eisen J.A."/>
            <person name="Markowitz V."/>
            <person name="Hugenholtz P."/>
            <person name="Kyrpides N.C."/>
            <person name="Klenk H.P."/>
            <person name="Lapidus A."/>
        </authorList>
    </citation>
    <scope>NUCLEOTIDE SEQUENCE [LARGE SCALE GENOMIC DNA]</scope>
    <source>
        <strain evidence="9">DSM 11204 / 1A</strain>
    </source>
</reference>
<comment type="catalytic activity">
    <reaction evidence="4">
        <text>L-proline + NADP(+) = (S)-1-pyrroline-5-carboxylate + NADPH + 2 H(+)</text>
        <dbReference type="Rhea" id="RHEA:14109"/>
        <dbReference type="ChEBI" id="CHEBI:15378"/>
        <dbReference type="ChEBI" id="CHEBI:17388"/>
        <dbReference type="ChEBI" id="CHEBI:57783"/>
        <dbReference type="ChEBI" id="CHEBI:58349"/>
        <dbReference type="ChEBI" id="CHEBI:60039"/>
        <dbReference type="EC" id="1.5.1.2"/>
    </reaction>
</comment>
<organism evidence="8 9">
    <name type="scientific">Pyrolobus fumarii (strain DSM 11204 / 1A)</name>
    <dbReference type="NCBI Taxonomy" id="694429"/>
    <lineage>
        <taxon>Archaea</taxon>
        <taxon>Thermoproteota</taxon>
        <taxon>Thermoprotei</taxon>
        <taxon>Desulfurococcales</taxon>
        <taxon>Pyrodictiaceae</taxon>
        <taxon>Pyrolobus</taxon>
    </lineage>
</organism>
<evidence type="ECO:0000256" key="5">
    <source>
        <dbReference type="PIRSR" id="PIRSR000193-1"/>
    </source>
</evidence>
<protein>
    <recommendedName>
        <fullName evidence="4">Pyrroline-5-carboxylate reductase</fullName>
        <shortName evidence="4">P5C reductase</shortName>
        <shortName evidence="4">P5CR</shortName>
        <ecNumber evidence="4">1.5.1.2</ecNumber>
    </recommendedName>
    <alternativeName>
        <fullName evidence="4">PCA reductase</fullName>
    </alternativeName>
</protein>
<dbReference type="Proteomes" id="UP000001037">
    <property type="component" value="Chromosome"/>
</dbReference>
<feature type="domain" description="Pyrroline-5-carboxylate reductase catalytic N-terminal" evidence="6">
    <location>
        <begin position="6"/>
        <end position="94"/>
    </location>
</feature>
<evidence type="ECO:0000256" key="4">
    <source>
        <dbReference type="HAMAP-Rule" id="MF_01925"/>
    </source>
</evidence>
<dbReference type="SUPFAM" id="SSF51735">
    <property type="entry name" value="NAD(P)-binding Rossmann-fold domains"/>
    <property type="match status" value="1"/>
</dbReference>
<dbReference type="eggNOG" id="arCOG00455">
    <property type="taxonomic scope" value="Archaea"/>
</dbReference>
<comment type="similarity">
    <text evidence="1 4">Belongs to the pyrroline-5-carboxylate reductase family.</text>
</comment>
<dbReference type="PIRSF" id="PIRSF000193">
    <property type="entry name" value="Pyrrol-5-carb_rd"/>
    <property type="match status" value="1"/>
</dbReference>
<evidence type="ECO:0000259" key="6">
    <source>
        <dbReference type="Pfam" id="PF03807"/>
    </source>
</evidence>
<evidence type="ECO:0000313" key="8">
    <source>
        <dbReference type="EMBL" id="AEM38872.1"/>
    </source>
</evidence>
<comment type="pathway">
    <text evidence="4">Amino-acid biosynthesis; L-proline biosynthesis; L-proline from L-glutamate 5-semialdehyde: step 1/1.</text>
</comment>
<comment type="function">
    <text evidence="4">Catalyzes the reduction of 1-pyrroline-5-carboxylate (PCA) to L-proline.</text>
</comment>
<dbReference type="HOGENOM" id="CLU_042344_4_1_2"/>
<keyword evidence="4" id="KW-0641">Proline biosynthesis</keyword>
<name>G0EEQ0_PYRF1</name>
<evidence type="ECO:0000256" key="1">
    <source>
        <dbReference type="ARBA" id="ARBA00005525"/>
    </source>
</evidence>
<accession>G0EEQ0</accession>
<evidence type="ECO:0000256" key="3">
    <source>
        <dbReference type="ARBA" id="ARBA00023002"/>
    </source>
</evidence>
<keyword evidence="9" id="KW-1185">Reference proteome</keyword>
<dbReference type="GO" id="GO:0055129">
    <property type="term" value="P:L-proline biosynthetic process"/>
    <property type="evidence" value="ECO:0007669"/>
    <property type="project" value="UniProtKB-UniRule"/>
</dbReference>
<dbReference type="OrthoDB" id="25257at2157"/>
<sequence length="258" mass="27131">MRGVSVAVLGAGKMGSAIGKALLECGARVLATRARRELLGELARLGFEPIESNRVAAERADLVIIAVKPWHVESVAREVRDVVVGKPVVSIAAGVRLEKLRSLMPGAIVYRAMPNMGVLVGLSATALAGDRNTDAARMVEDAFRCMGEVFWIDEKLFPAWTGLAGSGPGILASIADALALAGVAAGISRRDAERIVSLLFRAVGELLLTKGFQGLRDEVATPGGTTIEGLRVLEQGARGAIIDSILAAVEKARRLEES</sequence>
<dbReference type="PANTHER" id="PTHR11645">
    <property type="entry name" value="PYRROLINE-5-CARBOXYLATE REDUCTASE"/>
    <property type="match status" value="1"/>
</dbReference>
<dbReference type="Pfam" id="PF14748">
    <property type="entry name" value="P5CR_dimer"/>
    <property type="match status" value="1"/>
</dbReference>
<gene>
    <name evidence="4" type="primary">proC</name>
    <name evidence="8" type="ordered locus">Pyrfu_1004</name>
</gene>
<keyword evidence="4" id="KW-0028">Amino-acid biosynthesis</keyword>
<feature type="domain" description="Pyrroline-5-carboxylate reductase dimerisation" evidence="7">
    <location>
        <begin position="154"/>
        <end position="255"/>
    </location>
</feature>
<dbReference type="GO" id="GO:0005737">
    <property type="term" value="C:cytoplasm"/>
    <property type="evidence" value="ECO:0007669"/>
    <property type="project" value="UniProtKB-SubCell"/>
</dbReference>
<dbReference type="RefSeq" id="WP_014026549.1">
    <property type="nucleotide sequence ID" value="NC_015931.1"/>
</dbReference>
<feature type="binding site" evidence="5">
    <location>
        <position position="53"/>
    </location>
    <ligand>
        <name>NADPH</name>
        <dbReference type="ChEBI" id="CHEBI:57783"/>
    </ligand>
</feature>
<dbReference type="InterPro" id="IPR029036">
    <property type="entry name" value="P5CR_dimer"/>
</dbReference>